<dbReference type="EMBL" id="HG001768">
    <property type="protein sequence ID" value="CDF36242.1"/>
    <property type="molecule type" value="Genomic_DNA"/>
</dbReference>
<evidence type="ECO:0000313" key="3">
    <source>
        <dbReference type="EMBL" id="CDF36242.1"/>
    </source>
</evidence>
<feature type="coiled-coil region" evidence="1">
    <location>
        <begin position="70"/>
        <end position="97"/>
    </location>
</feature>
<dbReference type="Gene3D" id="3.40.50.300">
    <property type="entry name" value="P-loop containing nucleotide triphosphate hydrolases"/>
    <property type="match status" value="1"/>
</dbReference>
<name>R7QCK2_CHOCR</name>
<feature type="compositionally biased region" description="Basic and acidic residues" evidence="2">
    <location>
        <begin position="272"/>
        <end position="289"/>
    </location>
</feature>
<feature type="coiled-coil region" evidence="1">
    <location>
        <begin position="874"/>
        <end position="901"/>
    </location>
</feature>
<evidence type="ECO:0008006" key="5">
    <source>
        <dbReference type="Google" id="ProtNLM"/>
    </source>
</evidence>
<dbReference type="SUPFAM" id="SSF52540">
    <property type="entry name" value="P-loop containing nucleoside triphosphate hydrolases"/>
    <property type="match status" value="1"/>
</dbReference>
<keyword evidence="1" id="KW-0175">Coiled coil</keyword>
<dbReference type="PANTHER" id="PTHR18867:SF12">
    <property type="entry name" value="DNA REPAIR PROTEIN RAD50"/>
    <property type="match status" value="1"/>
</dbReference>
<dbReference type="GO" id="GO:0003691">
    <property type="term" value="F:double-stranded telomeric DNA binding"/>
    <property type="evidence" value="ECO:0007669"/>
    <property type="project" value="TreeGrafter"/>
</dbReference>
<dbReference type="GO" id="GO:0043047">
    <property type="term" value="F:single-stranded telomeric DNA binding"/>
    <property type="evidence" value="ECO:0007669"/>
    <property type="project" value="TreeGrafter"/>
</dbReference>
<evidence type="ECO:0000256" key="1">
    <source>
        <dbReference type="SAM" id="Coils"/>
    </source>
</evidence>
<feature type="region of interest" description="Disordered" evidence="2">
    <location>
        <begin position="272"/>
        <end position="291"/>
    </location>
</feature>
<dbReference type="Proteomes" id="UP000012073">
    <property type="component" value="Unassembled WGS sequence"/>
</dbReference>
<dbReference type="InterPro" id="IPR027417">
    <property type="entry name" value="P-loop_NTPase"/>
</dbReference>
<feature type="compositionally biased region" description="Basic and acidic residues" evidence="2">
    <location>
        <begin position="336"/>
        <end position="354"/>
    </location>
</feature>
<evidence type="ECO:0000313" key="4">
    <source>
        <dbReference type="Proteomes" id="UP000012073"/>
    </source>
</evidence>
<dbReference type="GO" id="GO:0007004">
    <property type="term" value="P:telomere maintenance via telomerase"/>
    <property type="evidence" value="ECO:0007669"/>
    <property type="project" value="TreeGrafter"/>
</dbReference>
<dbReference type="GeneID" id="17323778"/>
<dbReference type="GO" id="GO:0030870">
    <property type="term" value="C:Mre11 complex"/>
    <property type="evidence" value="ECO:0007669"/>
    <property type="project" value="TreeGrafter"/>
</dbReference>
<keyword evidence="4" id="KW-1185">Reference proteome</keyword>
<dbReference type="KEGG" id="ccp:CHC_T00004550001"/>
<dbReference type="RefSeq" id="XP_005716061.1">
    <property type="nucleotide sequence ID" value="XM_005716004.1"/>
</dbReference>
<dbReference type="AlphaFoldDB" id="R7QCK2"/>
<proteinExistence type="predicted"/>
<reference evidence="4" key="1">
    <citation type="journal article" date="2013" name="Proc. Natl. Acad. Sci. U.S.A.">
        <title>Genome structure and metabolic features in the red seaweed Chondrus crispus shed light on evolution of the Archaeplastida.</title>
        <authorList>
            <person name="Collen J."/>
            <person name="Porcel B."/>
            <person name="Carre W."/>
            <person name="Ball S.G."/>
            <person name="Chaparro C."/>
            <person name="Tonon T."/>
            <person name="Barbeyron T."/>
            <person name="Michel G."/>
            <person name="Noel B."/>
            <person name="Valentin K."/>
            <person name="Elias M."/>
            <person name="Artiguenave F."/>
            <person name="Arun A."/>
            <person name="Aury J.M."/>
            <person name="Barbosa-Neto J.F."/>
            <person name="Bothwell J.H."/>
            <person name="Bouget F.Y."/>
            <person name="Brillet L."/>
            <person name="Cabello-Hurtado F."/>
            <person name="Capella-Gutierrez S."/>
            <person name="Charrier B."/>
            <person name="Cladiere L."/>
            <person name="Cock J.M."/>
            <person name="Coelho S.M."/>
            <person name="Colleoni C."/>
            <person name="Czjzek M."/>
            <person name="Da Silva C."/>
            <person name="Delage L."/>
            <person name="Denoeud F."/>
            <person name="Deschamps P."/>
            <person name="Dittami S.M."/>
            <person name="Gabaldon T."/>
            <person name="Gachon C.M."/>
            <person name="Groisillier A."/>
            <person name="Herve C."/>
            <person name="Jabbari K."/>
            <person name="Katinka M."/>
            <person name="Kloareg B."/>
            <person name="Kowalczyk N."/>
            <person name="Labadie K."/>
            <person name="Leblanc C."/>
            <person name="Lopez P.J."/>
            <person name="McLachlan D.H."/>
            <person name="Meslet-Cladiere L."/>
            <person name="Moustafa A."/>
            <person name="Nehr Z."/>
            <person name="Nyvall Collen P."/>
            <person name="Panaud O."/>
            <person name="Partensky F."/>
            <person name="Poulain J."/>
            <person name="Rensing S.A."/>
            <person name="Rousvoal S."/>
            <person name="Samson G."/>
            <person name="Symeonidi A."/>
            <person name="Weissenbach J."/>
            <person name="Zambounis A."/>
            <person name="Wincker P."/>
            <person name="Boyen C."/>
        </authorList>
    </citation>
    <scope>NUCLEOTIDE SEQUENCE [LARGE SCALE GENOMIC DNA]</scope>
    <source>
        <strain evidence="4">cv. Stackhouse</strain>
    </source>
</reference>
<dbReference type="GO" id="GO:0070192">
    <property type="term" value="P:chromosome organization involved in meiotic cell cycle"/>
    <property type="evidence" value="ECO:0007669"/>
    <property type="project" value="TreeGrafter"/>
</dbReference>
<dbReference type="GO" id="GO:0000722">
    <property type="term" value="P:telomere maintenance via recombination"/>
    <property type="evidence" value="ECO:0007669"/>
    <property type="project" value="TreeGrafter"/>
</dbReference>
<dbReference type="GO" id="GO:0000794">
    <property type="term" value="C:condensed nuclear chromosome"/>
    <property type="evidence" value="ECO:0007669"/>
    <property type="project" value="TreeGrafter"/>
</dbReference>
<protein>
    <recommendedName>
        <fullName evidence="5">Rad50/SbcC-type AAA domain-containing protein</fullName>
    </recommendedName>
</protein>
<organism evidence="3 4">
    <name type="scientific">Chondrus crispus</name>
    <name type="common">Carrageen Irish moss</name>
    <name type="synonym">Polymorpha crispa</name>
    <dbReference type="NCBI Taxonomy" id="2769"/>
    <lineage>
        <taxon>Eukaryota</taxon>
        <taxon>Rhodophyta</taxon>
        <taxon>Florideophyceae</taxon>
        <taxon>Rhodymeniophycidae</taxon>
        <taxon>Gigartinales</taxon>
        <taxon>Gigartinaceae</taxon>
        <taxon>Chondrus</taxon>
    </lineage>
</organism>
<feature type="region of interest" description="Disordered" evidence="2">
    <location>
        <begin position="326"/>
        <end position="354"/>
    </location>
</feature>
<dbReference type="PANTHER" id="PTHR18867">
    <property type="entry name" value="RAD50"/>
    <property type="match status" value="1"/>
</dbReference>
<evidence type="ECO:0000256" key="2">
    <source>
        <dbReference type="SAM" id="MobiDB-lite"/>
    </source>
</evidence>
<dbReference type="GO" id="GO:0051880">
    <property type="term" value="F:G-quadruplex DNA binding"/>
    <property type="evidence" value="ECO:0007669"/>
    <property type="project" value="TreeGrafter"/>
</dbReference>
<dbReference type="Gramene" id="CDF36242">
    <property type="protein sequence ID" value="CDF36242"/>
    <property type="gene ID" value="CHC_T00004550001"/>
</dbReference>
<sequence>MKASVRVLQERKIGCNSEKQRMERKLSSHLPGQSKEHLKQQICEQRSVLRDKGLTTFNIVDELWAASPVIETKTTKVIGLEREKEDLTKQAMEHQEQRKHIDGLKNILKMKLFPAQEFASSNVNHVLPLPNAEDEEWTKTLESLYQTSREKTASLSKHFTNIRKKAEEEVSRKGYECKREEETLDRKEVEIDDLERKLISQGGGRPNSVQQEQEALQTAKERVLEAKRKSTQAETKCRQSDVVPSVLREEVEFLEKTVKAVECDVQKLDAEEENAKKQDGRDGKVKTLKEQSQYAMRDCSESFEELSKRLTKSALDLGEKKGPELSKWLQSPRAHFHSDDISSAKKAERESDSLRRIEKQLSQKRKWILGEAESQREKHRNQLREALVQEGIAKIRSENSLQEFRTTAKEAEDQFLLIRTLPSGDWAQFLSLSTPSSTYRFSATQEQVNFIQTILAKTNAKIQQAAEEEWGLKTGLRHVTQEFELFRKNFQCPACGVQGSDKAGIEKMKKFFEQRMSEYENPENLTRAKENLRQLNQTKNHLSDFERILSKVISDSSTYEKDEEYHRIAGSQRLVCETEMKECDENADKIKALDGSCLEEDRLVKECSKSVQRFRDASDQLKELKGYLTAQSSEPEGRPSFVVSTELKQKRVTLQRKSSELLTKRKELDTCTKDEIEFERAGREFDEQNRICGTLERLKILRQEADDCKQNNKKLQDSFLKAQDILKKTSADHDEKLASVSKDENMKRGELEEWRRSLDKLGSFDREANSLDQDRVEKSLEVWKKDLRCQEEKRTLLRRLETLEGNLDVCEVKERIANIDRDIREKQQHYGDEDDVVGADLQETLRNFDDVVGADLQETLRNFENERERKSTLKRIKEKNVEKLHREMEKYQVVLKNLNQCQIKKAVVGYSSEDLKSIYLARDKALTLGHKIKMRSINRAIMKLWHSSYRGTNIDEIRIGAYEKEAGKGGKTPKRYFQYHVEMRQGQSWVKMRGRCSTGQKYFACLIVRLALVDMFCKELSFLVLDQPTANVDHEHAGYIGRAINIFLASRRRRGNFHLLLATTDRELADMLDAREYCDHCYAITEDENGYSMAERRNLQEL</sequence>
<dbReference type="GO" id="GO:0006302">
    <property type="term" value="P:double-strand break repair"/>
    <property type="evidence" value="ECO:0007669"/>
    <property type="project" value="TreeGrafter"/>
</dbReference>
<dbReference type="STRING" id="2769.R7QCK2"/>
<accession>R7QCK2</accession>
<gene>
    <name evidence="3" type="ORF">CHC_T00004550001</name>
</gene>